<evidence type="ECO:0000313" key="2">
    <source>
        <dbReference type="EMBL" id="KAE9399034.1"/>
    </source>
</evidence>
<dbReference type="EMBL" id="ML769474">
    <property type="protein sequence ID" value="KAE9399034.1"/>
    <property type="molecule type" value="Genomic_DNA"/>
</dbReference>
<reference evidence="2" key="1">
    <citation type="journal article" date="2019" name="Environ. Microbiol.">
        <title>Fungal ecological strategies reflected in gene transcription - a case study of two litter decomposers.</title>
        <authorList>
            <person name="Barbi F."/>
            <person name="Kohler A."/>
            <person name="Barry K."/>
            <person name="Baskaran P."/>
            <person name="Daum C."/>
            <person name="Fauchery L."/>
            <person name="Ihrmark K."/>
            <person name="Kuo A."/>
            <person name="LaButti K."/>
            <person name="Lipzen A."/>
            <person name="Morin E."/>
            <person name="Grigoriev I.V."/>
            <person name="Henrissat B."/>
            <person name="Lindahl B."/>
            <person name="Martin F."/>
        </authorList>
    </citation>
    <scope>NUCLEOTIDE SEQUENCE</scope>
    <source>
        <strain evidence="2">JB14</strain>
    </source>
</reference>
<proteinExistence type="predicted"/>
<accession>A0A6A4HPS9</accession>
<sequence length="225" mass="26593">MKLSFPSATREAEDKIILDARQLAESSDKWKWVLNHLHGRLRAHLNVDYEERVIRVTIQEKLHPITELEDPIHEWLYEARLEFCIATLSEGNLMFRRIDGKVYGVLNDFDLLTVRLRNTALARNHFMALDLLNKRWNGGHMYRHDLESLFYIMLCLALNAPSFGKKRHFSVRPFFKGFEPWLQSIYAWLRTGDEGRPDEDDDDLAFDWEPSMGKWKPLKTRCDSD</sequence>
<dbReference type="Pfam" id="PF17667">
    <property type="entry name" value="Pkinase_fungal"/>
    <property type="match status" value="1"/>
</dbReference>
<name>A0A6A4HPS9_9AGAR</name>
<organism evidence="2 3">
    <name type="scientific">Gymnopus androsaceus JB14</name>
    <dbReference type="NCBI Taxonomy" id="1447944"/>
    <lineage>
        <taxon>Eukaryota</taxon>
        <taxon>Fungi</taxon>
        <taxon>Dikarya</taxon>
        <taxon>Basidiomycota</taxon>
        <taxon>Agaricomycotina</taxon>
        <taxon>Agaricomycetes</taxon>
        <taxon>Agaricomycetidae</taxon>
        <taxon>Agaricales</taxon>
        <taxon>Marasmiineae</taxon>
        <taxon>Omphalotaceae</taxon>
        <taxon>Gymnopus</taxon>
    </lineage>
</organism>
<protein>
    <recommendedName>
        <fullName evidence="1">Fungal-type protein kinase domain-containing protein</fullName>
    </recommendedName>
</protein>
<dbReference type="OrthoDB" id="5569250at2759"/>
<evidence type="ECO:0000313" key="3">
    <source>
        <dbReference type="Proteomes" id="UP000799118"/>
    </source>
</evidence>
<keyword evidence="3" id="KW-1185">Reference proteome</keyword>
<evidence type="ECO:0000259" key="1">
    <source>
        <dbReference type="Pfam" id="PF17667"/>
    </source>
</evidence>
<dbReference type="Proteomes" id="UP000799118">
    <property type="component" value="Unassembled WGS sequence"/>
</dbReference>
<gene>
    <name evidence="2" type="ORF">BT96DRAFT_920391</name>
</gene>
<dbReference type="InterPro" id="IPR040976">
    <property type="entry name" value="Pkinase_fungal"/>
</dbReference>
<feature type="domain" description="Fungal-type protein kinase" evidence="1">
    <location>
        <begin position="88"/>
        <end position="154"/>
    </location>
</feature>
<dbReference type="AlphaFoldDB" id="A0A6A4HPS9"/>